<dbReference type="InterPro" id="IPR014710">
    <property type="entry name" value="RmlC-like_jellyroll"/>
</dbReference>
<dbReference type="InterPro" id="IPR001932">
    <property type="entry name" value="PPM-type_phosphatase-like_dom"/>
</dbReference>
<evidence type="ECO:0000256" key="11">
    <source>
        <dbReference type="ARBA" id="ARBA00022840"/>
    </source>
</evidence>
<evidence type="ECO:0000256" key="7">
    <source>
        <dbReference type="ARBA" id="ARBA00022723"/>
    </source>
</evidence>
<dbReference type="CDD" id="cd00143">
    <property type="entry name" value="PP2Cc"/>
    <property type="match status" value="1"/>
</dbReference>
<comment type="subcellular location">
    <subcellularLocation>
        <location evidence="3">Membrane</location>
        <topology evidence="3">Peripheral membrane protein</topology>
    </subcellularLocation>
</comment>
<dbReference type="Pfam" id="PF00481">
    <property type="entry name" value="PP2C"/>
    <property type="match status" value="1"/>
</dbReference>
<dbReference type="GO" id="GO:0007189">
    <property type="term" value="P:adenylate cyclase-activating G protein-coupled receptor signaling pathway"/>
    <property type="evidence" value="ECO:0000318"/>
    <property type="project" value="GO_Central"/>
</dbReference>
<dbReference type="InterPro" id="IPR000595">
    <property type="entry name" value="cNMP-bd_dom"/>
</dbReference>
<dbReference type="eggNOG" id="KOG0698">
    <property type="taxonomic scope" value="Eukaryota"/>
</dbReference>
<evidence type="ECO:0000256" key="1">
    <source>
        <dbReference type="ARBA" id="ARBA00001936"/>
    </source>
</evidence>
<dbReference type="InterPro" id="IPR000719">
    <property type="entry name" value="Prot_kinase_dom"/>
</dbReference>
<feature type="region of interest" description="Disordered" evidence="18">
    <location>
        <begin position="369"/>
        <end position="397"/>
    </location>
</feature>
<evidence type="ECO:0000256" key="10">
    <source>
        <dbReference type="ARBA" id="ARBA00022801"/>
    </source>
</evidence>
<evidence type="ECO:0000313" key="22">
    <source>
        <dbReference type="EnsemblProtists" id="Phyra84486"/>
    </source>
</evidence>
<feature type="region of interest" description="Disordered" evidence="18">
    <location>
        <begin position="1527"/>
        <end position="1560"/>
    </location>
</feature>
<evidence type="ECO:0000256" key="15">
    <source>
        <dbReference type="ARBA" id="ARBA00047761"/>
    </source>
</evidence>
<reference evidence="22" key="2">
    <citation type="submission" date="2015-06" db="UniProtKB">
        <authorList>
            <consortium name="EnsemblProtists"/>
        </authorList>
    </citation>
    <scope>IDENTIFICATION</scope>
    <source>
        <strain evidence="22">Pr102</strain>
    </source>
</reference>
<evidence type="ECO:0000256" key="5">
    <source>
        <dbReference type="ARBA" id="ARBA00022527"/>
    </source>
</evidence>
<dbReference type="CDD" id="cd00038">
    <property type="entry name" value="CAP_ED"/>
    <property type="match status" value="2"/>
</dbReference>
<evidence type="ECO:0000259" key="21">
    <source>
        <dbReference type="PROSITE" id="PS51746"/>
    </source>
</evidence>
<feature type="region of interest" description="Disordered" evidence="18">
    <location>
        <begin position="1"/>
        <end position="39"/>
    </location>
</feature>
<dbReference type="VEuPathDB" id="FungiDB:KRP23_12296"/>
<comment type="cofactor">
    <cofactor evidence="2">
        <name>Mg(2+)</name>
        <dbReference type="ChEBI" id="CHEBI:18420"/>
    </cofactor>
</comment>
<dbReference type="SUPFAM" id="SSF50978">
    <property type="entry name" value="WD40 repeat-like"/>
    <property type="match status" value="1"/>
</dbReference>
<sequence>MGCGASILQRSDGESKVVPQPGNSTGTGPNKAVRSPLTKEQINSRIVCSPKTMKTKVTAKLNTQYAFASQRGYYPDALDKPNQDSCTILPAFMGDAAKMYFGVFDGHGTTGDLCASFVRKECPERLVRILDRKNCSFLEAYSKSFEETNARLHASRIDDSLSGTTAICMFLDGETIHVANVGDSRAVIATMSEGKLVAQPLSVDQTPYRSDERERVKRSGARVLTMDQLEGIAPVHDNWAANLNDQVDEDGDPPRIWSPYGAFPGTAFTRSLGDEIAETLGVIGVPEITSLQLTEDDRFVVIASDGVFEFLTSQAVVDMVAQYDDPLEACHKVVAESYRLWLTYELRTDDITVICVYFHFNEGTTTAHGASLGNSPRTNSVARRLPHQTSEKDVSQQLRPVRRGMSKEKRRAQMRKDMAQLVKEEDLAYRVSDHAIPKTSTELRLLEALTKNNWVFRQLTQAQKDDIFTVMERITVREGDMVIRQGDPGDKFYIVECGDYQVSVRGADGGPESIVHTYTQPPILPGHDADLSPASFGELALMHNSPRSSSVKALSAGVLWAIDCRAFRRVFIKAPTSVLVQTLKKVDVLKTLTKAQLERLANNLTEVVYHDGDYIINQGDVGDTFYVIQEGAVICTIWEDDPAAGSGKKRTSREVLRLKKNQYFGERALLTDAPRAANVISVGRTKLLQVGRREFEEVLGSLQDMIEADRLQREARHNFETAVKNLIYSPAAHGSRRNSMAMGPLRPQDMRFRYVLQPTDFGFLALYQGVSDAKRFFTVNVFSLQQVAAERRGDEAARYVTTHKTIRLDTPLVPEMVASWRDDRALYLSFDTILVTDLAAMLADEPSGRFADELTVRGFAAQALLMLEYIHQAGYAYRNLSSENVMVDTHGYLQLHDFRHMKRLPDETRTYTICGTPEYMAPEMVSARGHTSSADIWSLGILIYEMLCGRTPFAIGDNEDAGRSADKSLGSEANPTSRLTNEKDVTMAVYSKISRHNKGALRFARDDLSSEAYDLVQQLLDPFPDDRLGGQGLVDIAKGGSVIRAHPWFEGVDWVVLASKTVDREHSEALSKLMDEQLHGTAATSIGSRTSKTTTLSMGAKEAEPAPEGTRPMMISMREMETLGLKTGSGLRETVEFKVFTRQEVLDQIAQVGFMCPFHEFRAEIAKMSAGDDILIVADPNETFGENWLLCLTRRAFDAQMEIIKHREQDRLDALAAQEKEADAAADANDMSKIVYEDKPVLSRPWTSATSRETHDDVEALSVKPSRPLITMSVTKMSDELNADYKFSDRDADQCFVEWRQHKDPNYELTRLEQDIGLQGTPALVDGTTQTSWFRSVNSALQYEPIVMEPTQRRAEMDSEKLQAFLGRVLPRVERALQQNETLDVFLDPFTHLLEEEDASLGNKNNENAMRELRSFTDLVYSKNKTLPAIDWHPRRQGVVAVAAAANASFARRLDLLDTVDSSFILIWNFVDLIHPQIMLESPQDVLTMRFNPAAPHLVAAGLYNGQVLVWDFSKAEHLLSKMKTTKTASGSGAATAGGGAAAGSSTSSSSKTDDTHKQVPPVKPLYVSYIDVSHRRPVADLQWLPAGVEVNSRGHVVASTGADAGAVNQFVTIAADGQVSFWDLRFRDPKYRGMTRAKIDKTGTAAAKDATPDVHFVPIYSISLTKLDSPGELALQTLWLEKTRDETGSGGGDGGAPALTSHFYCGTEEGEFVYADWRPHASAKGGNKGEDGARGGDEGVEYVQWLCRDHSRPILGLCASPFFPSIFLTASESHFHLWNVAQQHDSGAAGDAANPSTSSNGPIFVSPLTPSAITCVAFSPSRPGVIFLGKADGMLEVWDFLDQSHRSSLTIGVTACALTSIEFRSPTSNPSGNAANVSAASGAGAGRTKAADGARGRNNPAPGAPAGGGGATTGTSNIKQQLVAVGDQIGNLHILEVPRTLSRPTSGERATMEAYFKRESERMKAAHAKSGSSGTDGGAPSLRQSRGEDAAPGTAAAINLASLASKDGDANRSSPAGADDDVFKQMENDFCRDMGLETARSA</sequence>
<evidence type="ECO:0000256" key="9">
    <source>
        <dbReference type="ARBA" id="ARBA00022777"/>
    </source>
</evidence>
<dbReference type="Pfam" id="PF00027">
    <property type="entry name" value="cNMP_binding"/>
    <property type="match status" value="2"/>
</dbReference>
<dbReference type="PANTHER" id="PTHR24353">
    <property type="entry name" value="CYCLIC NUCLEOTIDE-DEPENDENT PROTEIN KINASE"/>
    <property type="match status" value="1"/>
</dbReference>
<dbReference type="InterPro" id="IPR036457">
    <property type="entry name" value="PPM-type-like_dom_sf"/>
</dbReference>
<keyword evidence="6" id="KW-0808">Transferase</keyword>
<dbReference type="Gene3D" id="3.30.200.20">
    <property type="entry name" value="Phosphorylase Kinase, domain 1"/>
    <property type="match status" value="1"/>
</dbReference>
<keyword evidence="7" id="KW-0479">Metal-binding</keyword>
<dbReference type="GO" id="GO:0005952">
    <property type="term" value="C:cAMP-dependent protein kinase complex"/>
    <property type="evidence" value="ECO:0000318"/>
    <property type="project" value="GO_Central"/>
</dbReference>
<evidence type="ECO:0000256" key="3">
    <source>
        <dbReference type="ARBA" id="ARBA00004170"/>
    </source>
</evidence>
<dbReference type="InterPro" id="IPR011009">
    <property type="entry name" value="Kinase-like_dom_sf"/>
</dbReference>
<dbReference type="eggNOG" id="KOG0614">
    <property type="taxonomic scope" value="Eukaryota"/>
</dbReference>
<dbReference type="PROSITE" id="PS01032">
    <property type="entry name" value="PPM_1"/>
    <property type="match status" value="1"/>
</dbReference>
<keyword evidence="9" id="KW-0418">Kinase</keyword>
<feature type="compositionally biased region" description="Low complexity" evidence="18">
    <location>
        <begin position="1869"/>
        <end position="1883"/>
    </location>
</feature>
<keyword evidence="5" id="KW-0723">Serine/threonine-protein kinase</keyword>
<accession>H3H2A7</accession>
<evidence type="ECO:0000256" key="16">
    <source>
        <dbReference type="ARBA" id="ARBA00048336"/>
    </source>
</evidence>
<dbReference type="PROSITE" id="PS51746">
    <property type="entry name" value="PPM_2"/>
    <property type="match status" value="1"/>
</dbReference>
<dbReference type="SUPFAM" id="SSF56112">
    <property type="entry name" value="Protein kinase-like (PK-like)"/>
    <property type="match status" value="1"/>
</dbReference>
<evidence type="ECO:0000256" key="6">
    <source>
        <dbReference type="ARBA" id="ARBA00022679"/>
    </source>
</evidence>
<evidence type="ECO:0000256" key="17">
    <source>
        <dbReference type="RuleBase" id="RU003465"/>
    </source>
</evidence>
<comment type="similarity">
    <text evidence="17">Belongs to the PP2C family.</text>
</comment>
<dbReference type="SMART" id="SM00220">
    <property type="entry name" value="S_TKc"/>
    <property type="match status" value="1"/>
</dbReference>
<evidence type="ECO:0000256" key="18">
    <source>
        <dbReference type="SAM" id="MobiDB-lite"/>
    </source>
</evidence>
<dbReference type="Proteomes" id="UP000005238">
    <property type="component" value="Unassembled WGS sequence"/>
</dbReference>
<dbReference type="Gene3D" id="2.60.120.10">
    <property type="entry name" value="Jelly Rolls"/>
    <property type="match status" value="2"/>
</dbReference>
<dbReference type="InterPro" id="IPR018490">
    <property type="entry name" value="cNMP-bd_dom_sf"/>
</dbReference>
<keyword evidence="11" id="KW-0067">ATP-binding</keyword>
<evidence type="ECO:0000256" key="13">
    <source>
        <dbReference type="ARBA" id="ARBA00022912"/>
    </source>
</evidence>
<reference evidence="23" key="1">
    <citation type="journal article" date="2006" name="Science">
        <title>Phytophthora genome sequences uncover evolutionary origins and mechanisms of pathogenesis.</title>
        <authorList>
            <person name="Tyler B.M."/>
            <person name="Tripathy S."/>
            <person name="Zhang X."/>
            <person name="Dehal P."/>
            <person name="Jiang R.H."/>
            <person name="Aerts A."/>
            <person name="Arredondo F.D."/>
            <person name="Baxter L."/>
            <person name="Bensasson D."/>
            <person name="Beynon J.L."/>
            <person name="Chapman J."/>
            <person name="Damasceno C.M."/>
            <person name="Dorrance A.E."/>
            <person name="Dou D."/>
            <person name="Dickerman A.W."/>
            <person name="Dubchak I.L."/>
            <person name="Garbelotto M."/>
            <person name="Gijzen M."/>
            <person name="Gordon S.G."/>
            <person name="Govers F."/>
            <person name="Grunwald N.J."/>
            <person name="Huang W."/>
            <person name="Ivors K.L."/>
            <person name="Jones R.W."/>
            <person name="Kamoun S."/>
            <person name="Krampis K."/>
            <person name="Lamour K.H."/>
            <person name="Lee M.K."/>
            <person name="McDonald W.H."/>
            <person name="Medina M."/>
            <person name="Meijer H.J."/>
            <person name="Nordberg E.K."/>
            <person name="Maclean D.J."/>
            <person name="Ospina-Giraldo M.D."/>
            <person name="Morris P.F."/>
            <person name="Phuntumart V."/>
            <person name="Putnam N.H."/>
            <person name="Rash S."/>
            <person name="Rose J.K."/>
            <person name="Sakihama Y."/>
            <person name="Salamov A.A."/>
            <person name="Savidor A."/>
            <person name="Scheuring C.F."/>
            <person name="Smith B.M."/>
            <person name="Sobral B.W."/>
            <person name="Terry A."/>
            <person name="Torto-Alalibo T.A."/>
            <person name="Win J."/>
            <person name="Xu Z."/>
            <person name="Zhang H."/>
            <person name="Grigoriev I.V."/>
            <person name="Rokhsar D.S."/>
            <person name="Boore J.L."/>
        </authorList>
    </citation>
    <scope>NUCLEOTIDE SEQUENCE [LARGE SCALE GENOMIC DNA]</scope>
    <source>
        <strain evidence="23">Pr102</strain>
    </source>
</reference>
<evidence type="ECO:0000259" key="20">
    <source>
        <dbReference type="PROSITE" id="PS50042"/>
    </source>
</evidence>
<dbReference type="STRING" id="164328.H3H2A7"/>
<keyword evidence="10 17" id="KW-0378">Hydrolase</keyword>
<dbReference type="GO" id="GO:0016020">
    <property type="term" value="C:membrane"/>
    <property type="evidence" value="ECO:0007669"/>
    <property type="project" value="UniProtKB-SubCell"/>
</dbReference>
<feature type="domain" description="PPM-type phosphatase" evidence="21">
    <location>
        <begin position="64"/>
        <end position="358"/>
    </location>
</feature>
<dbReference type="InterPro" id="IPR000222">
    <property type="entry name" value="PP2C_BS"/>
</dbReference>
<feature type="domain" description="Protein kinase" evidence="19">
    <location>
        <begin position="750"/>
        <end position="1049"/>
    </location>
</feature>
<comment type="catalytic activity">
    <reaction evidence="16">
        <text>O-phospho-L-threonyl-[protein] + H2O = L-threonyl-[protein] + phosphate</text>
        <dbReference type="Rhea" id="RHEA:47004"/>
        <dbReference type="Rhea" id="RHEA-COMP:11060"/>
        <dbReference type="Rhea" id="RHEA-COMP:11605"/>
        <dbReference type="ChEBI" id="CHEBI:15377"/>
        <dbReference type="ChEBI" id="CHEBI:30013"/>
        <dbReference type="ChEBI" id="CHEBI:43474"/>
        <dbReference type="ChEBI" id="CHEBI:61977"/>
        <dbReference type="EC" id="3.1.3.16"/>
    </reaction>
</comment>
<keyword evidence="8" id="KW-0547">Nucleotide-binding</keyword>
<dbReference type="PROSITE" id="PS00888">
    <property type="entry name" value="CNMP_BINDING_1"/>
    <property type="match status" value="2"/>
</dbReference>
<dbReference type="GO" id="GO:0004691">
    <property type="term" value="F:cAMP-dependent protein kinase activity"/>
    <property type="evidence" value="ECO:0000318"/>
    <property type="project" value="GO_Central"/>
</dbReference>
<dbReference type="HOGENOM" id="CLU_000938_0_0_1"/>
<dbReference type="GO" id="GO:0046872">
    <property type="term" value="F:metal ion binding"/>
    <property type="evidence" value="ECO:0007669"/>
    <property type="project" value="UniProtKB-KW"/>
</dbReference>
<dbReference type="Gene3D" id="1.10.510.10">
    <property type="entry name" value="Transferase(Phosphotransferase) domain 1"/>
    <property type="match status" value="1"/>
</dbReference>
<dbReference type="InterPro" id="IPR018488">
    <property type="entry name" value="cNMP-bd_CS"/>
</dbReference>
<comment type="cofactor">
    <cofactor evidence="1">
        <name>Mn(2+)</name>
        <dbReference type="ChEBI" id="CHEBI:29035"/>
    </cofactor>
</comment>
<evidence type="ECO:0000256" key="8">
    <source>
        <dbReference type="ARBA" id="ARBA00022741"/>
    </source>
</evidence>
<evidence type="ECO:0000256" key="12">
    <source>
        <dbReference type="ARBA" id="ARBA00022842"/>
    </source>
</evidence>
<evidence type="ECO:0000256" key="2">
    <source>
        <dbReference type="ARBA" id="ARBA00001946"/>
    </source>
</evidence>
<dbReference type="SMART" id="SM00320">
    <property type="entry name" value="WD40"/>
    <property type="match status" value="4"/>
</dbReference>
<dbReference type="EnsemblProtists" id="Phyra84486">
    <property type="protein sequence ID" value="Phyra84486"/>
    <property type="gene ID" value="Phyra84486"/>
</dbReference>
<keyword evidence="13 17" id="KW-0904">Protein phosphatase</keyword>
<dbReference type="FunFam" id="2.60.120.10:FF:000175">
    <property type="entry name" value="AGC protein kinase"/>
    <property type="match status" value="1"/>
</dbReference>
<keyword evidence="14" id="KW-0464">Manganese</keyword>
<dbReference type="Gene3D" id="3.60.40.10">
    <property type="entry name" value="PPM-type phosphatase domain"/>
    <property type="match status" value="1"/>
</dbReference>
<protein>
    <recommendedName>
        <fullName evidence="4">protein-serine/threonine phosphatase</fullName>
        <ecNumber evidence="4">3.1.3.16</ecNumber>
    </recommendedName>
</protein>
<dbReference type="VEuPathDB" id="FungiDB:KRP22_14683"/>
<dbReference type="Gene3D" id="2.130.10.10">
    <property type="entry name" value="YVTN repeat-like/Quinoprotein amine dehydrogenase"/>
    <property type="match status" value="2"/>
</dbReference>
<keyword evidence="12" id="KW-0460">Magnesium</keyword>
<feature type="region of interest" description="Disordered" evidence="18">
    <location>
        <begin position="1090"/>
        <end position="1109"/>
    </location>
</feature>
<dbReference type="PROSITE" id="PS50042">
    <property type="entry name" value="CNMP_BINDING_3"/>
    <property type="match status" value="2"/>
</dbReference>
<feature type="domain" description="Cyclic nucleotide-binding" evidence="20">
    <location>
        <begin position="455"/>
        <end position="571"/>
    </location>
</feature>
<feature type="region of interest" description="Disordered" evidence="18">
    <location>
        <begin position="1868"/>
        <end position="1916"/>
    </location>
</feature>
<dbReference type="EMBL" id="DS566111">
    <property type="status" value="NOT_ANNOTATED_CDS"/>
    <property type="molecule type" value="Genomic_DNA"/>
</dbReference>
<dbReference type="EC" id="3.1.3.16" evidence="4"/>
<dbReference type="VEuPathDB" id="FungiDB:KRP23_12297"/>
<dbReference type="eggNOG" id="KOG1587">
    <property type="taxonomic scope" value="Eukaryota"/>
</dbReference>
<dbReference type="InterPro" id="IPR001680">
    <property type="entry name" value="WD40_rpt"/>
</dbReference>
<dbReference type="PROSITE" id="PS50011">
    <property type="entry name" value="PROTEIN_KINASE_DOM"/>
    <property type="match status" value="1"/>
</dbReference>
<dbReference type="SUPFAM" id="SSF51206">
    <property type="entry name" value="cAMP-binding domain-like"/>
    <property type="match status" value="2"/>
</dbReference>
<evidence type="ECO:0000256" key="4">
    <source>
        <dbReference type="ARBA" id="ARBA00013081"/>
    </source>
</evidence>
<feature type="region of interest" description="Disordered" evidence="18">
    <location>
        <begin position="1962"/>
        <end position="2025"/>
    </location>
</feature>
<keyword evidence="23" id="KW-1185">Reference proteome</keyword>
<comment type="catalytic activity">
    <reaction evidence="15">
        <text>O-phospho-L-seryl-[protein] + H2O = L-seryl-[protein] + phosphate</text>
        <dbReference type="Rhea" id="RHEA:20629"/>
        <dbReference type="Rhea" id="RHEA-COMP:9863"/>
        <dbReference type="Rhea" id="RHEA-COMP:11604"/>
        <dbReference type="ChEBI" id="CHEBI:15377"/>
        <dbReference type="ChEBI" id="CHEBI:29999"/>
        <dbReference type="ChEBI" id="CHEBI:43474"/>
        <dbReference type="ChEBI" id="CHEBI:83421"/>
        <dbReference type="EC" id="3.1.3.16"/>
    </reaction>
</comment>
<dbReference type="VEuPathDB" id="FungiDB:KRP22_3912"/>
<feature type="compositionally biased region" description="Polar residues" evidence="18">
    <location>
        <begin position="369"/>
        <end position="381"/>
    </location>
</feature>
<dbReference type="InParanoid" id="H3H2A7"/>
<dbReference type="SMART" id="SM00100">
    <property type="entry name" value="cNMP"/>
    <property type="match status" value="2"/>
</dbReference>
<organism evidence="22 23">
    <name type="scientific">Phytophthora ramorum</name>
    <name type="common">Sudden oak death agent</name>
    <dbReference type="NCBI Taxonomy" id="164328"/>
    <lineage>
        <taxon>Eukaryota</taxon>
        <taxon>Sar</taxon>
        <taxon>Stramenopiles</taxon>
        <taxon>Oomycota</taxon>
        <taxon>Peronosporomycetes</taxon>
        <taxon>Peronosporales</taxon>
        <taxon>Peronosporaceae</taxon>
        <taxon>Phytophthora</taxon>
    </lineage>
</organism>
<dbReference type="InterPro" id="IPR015943">
    <property type="entry name" value="WD40/YVTN_repeat-like_dom_sf"/>
</dbReference>
<name>H3H2A7_PHYRM</name>
<dbReference type="InterPro" id="IPR036322">
    <property type="entry name" value="WD40_repeat_dom_sf"/>
</dbReference>
<dbReference type="GO" id="GO:0004722">
    <property type="term" value="F:protein serine/threonine phosphatase activity"/>
    <property type="evidence" value="ECO:0007669"/>
    <property type="project" value="UniProtKB-EC"/>
</dbReference>
<dbReference type="SUPFAM" id="SSF81606">
    <property type="entry name" value="PP2C-like"/>
    <property type="match status" value="1"/>
</dbReference>
<proteinExistence type="inferred from homology"/>
<evidence type="ECO:0000256" key="14">
    <source>
        <dbReference type="ARBA" id="ARBA00023211"/>
    </source>
</evidence>
<dbReference type="PROSITE" id="PS00889">
    <property type="entry name" value="CNMP_BINDING_2"/>
    <property type="match status" value="1"/>
</dbReference>
<evidence type="ECO:0000313" key="23">
    <source>
        <dbReference type="Proteomes" id="UP000005238"/>
    </source>
</evidence>
<dbReference type="FunFam" id="3.60.40.10:FF:000007">
    <property type="entry name" value="Phosphatase 2C and cyclic nucleotide-binding/kinase domain-containing protein"/>
    <property type="match status" value="1"/>
</dbReference>
<dbReference type="PRINTS" id="PR00103">
    <property type="entry name" value="CAMPKINASE"/>
</dbReference>
<feature type="region of interest" description="Disordered" evidence="18">
    <location>
        <begin position="959"/>
        <end position="980"/>
    </location>
</feature>
<dbReference type="GO" id="GO:0005524">
    <property type="term" value="F:ATP binding"/>
    <property type="evidence" value="ECO:0007669"/>
    <property type="project" value="UniProtKB-KW"/>
</dbReference>
<dbReference type="SMART" id="SM00332">
    <property type="entry name" value="PP2Cc"/>
    <property type="match status" value="1"/>
</dbReference>
<dbReference type="PANTHER" id="PTHR24353:SF127">
    <property type="entry name" value="PROTEIN PHOSPHATASE 2C AND CYCLIC NUCLEOTIDE-BINDING_KINASE DOMAIN-CONTAINING PROTEIN"/>
    <property type="match status" value="1"/>
</dbReference>
<evidence type="ECO:0000259" key="19">
    <source>
        <dbReference type="PROSITE" id="PS50011"/>
    </source>
</evidence>
<feature type="domain" description="Cyclic nucleotide-binding" evidence="20">
    <location>
        <begin position="588"/>
        <end position="700"/>
    </location>
</feature>
<dbReference type="Pfam" id="PF00069">
    <property type="entry name" value="Pkinase"/>
    <property type="match status" value="1"/>
</dbReference>